<organism evidence="1 2">
    <name type="scientific">Phytoplasma australiense</name>
    <dbReference type="NCBI Taxonomy" id="59748"/>
    <lineage>
        <taxon>Bacteria</taxon>
        <taxon>Bacillati</taxon>
        <taxon>Mycoplasmatota</taxon>
        <taxon>Mollicutes</taxon>
        <taxon>Acholeplasmatales</taxon>
        <taxon>Acholeplasmataceae</taxon>
        <taxon>Candidatus Phytoplasma</taxon>
        <taxon>16SrXII (Stolbur group)</taxon>
    </lineage>
</organism>
<dbReference type="Proteomes" id="UP000008323">
    <property type="component" value="Chromosome"/>
</dbReference>
<gene>
    <name evidence="1" type="ordered locus">PA0480</name>
</gene>
<dbReference type="AlphaFoldDB" id="B1VA41"/>
<dbReference type="EMBL" id="AM422018">
    <property type="protein sequence ID" value="CAM11814.1"/>
    <property type="molecule type" value="Genomic_DNA"/>
</dbReference>
<sequence>MCFSLQLPTKSHRRVDLLIFSLSIIRRARKPSNKKTNFFQTHQPVLDNNLFLQLFPFSFFKKTNKITFLSTLA</sequence>
<reference evidence="1 2" key="1">
    <citation type="journal article" date="2008" name="J. Bacteriol.">
        <title>Comparative genome analysis of 'Candidatus Phytoplasma australiense' (subgroup tuf-Australia I; rp-A) and 'Ca. Phytoplasma asteris' strains OY-M and AY-WB.</title>
        <authorList>
            <person name="Tran-Nguyen L.T."/>
            <person name="Kube M."/>
            <person name="Schneider B."/>
            <person name="Reinhardt R."/>
            <person name="Gibb K.S."/>
        </authorList>
    </citation>
    <scope>NUCLEOTIDE SEQUENCE [LARGE SCALE GENOMIC DNA]</scope>
</reference>
<proteinExistence type="predicted"/>
<name>B1VA41_PHYAS</name>
<dbReference type="KEGG" id="pal:PA0480"/>
<evidence type="ECO:0000313" key="2">
    <source>
        <dbReference type="Proteomes" id="UP000008323"/>
    </source>
</evidence>
<evidence type="ECO:0000313" key="1">
    <source>
        <dbReference type="EMBL" id="CAM11814.1"/>
    </source>
</evidence>
<accession>B1VA41</accession>
<protein>
    <submittedName>
        <fullName evidence="1">Uncharacterized protein</fullName>
    </submittedName>
</protein>